<reference evidence="2 3" key="2">
    <citation type="submission" date="2018-11" db="EMBL/GenBank/DDBJ databases">
        <authorList>
            <consortium name="Pathogen Informatics"/>
        </authorList>
    </citation>
    <scope>NUCLEOTIDE SEQUENCE [LARGE SCALE GENOMIC DNA]</scope>
</reference>
<evidence type="ECO:0000256" key="1">
    <source>
        <dbReference type="SAM" id="Phobius"/>
    </source>
</evidence>
<reference evidence="4" key="1">
    <citation type="submission" date="2016-06" db="UniProtKB">
        <authorList>
            <consortium name="WormBaseParasite"/>
        </authorList>
    </citation>
    <scope>IDENTIFICATION</scope>
</reference>
<sequence>MTEERSIRRLSSIGFFMHSVSLPTGVDRAFKYVLLIVVLILVVVDWIRRCRSIQSSLVSRCLASPRLASFLLSASATGDRLSVAVVLHFDSCGPFPIPTQTRTQTSARFVGYRRRLLRLFAQVSSLPPQLKPFPTFSDEEIRNSLELEVKKHKYWRSSAVNNMKIIEIESTVALRVGVLHGLFVLII</sequence>
<keyword evidence="1" id="KW-1133">Transmembrane helix</keyword>
<proteinExistence type="predicted"/>
<dbReference type="WBParaSite" id="SBAD_0000556901-mRNA-1">
    <property type="protein sequence ID" value="SBAD_0000556901-mRNA-1"/>
    <property type="gene ID" value="SBAD_0000556901"/>
</dbReference>
<keyword evidence="1" id="KW-0812">Transmembrane</keyword>
<keyword evidence="3" id="KW-1185">Reference proteome</keyword>
<evidence type="ECO:0000313" key="2">
    <source>
        <dbReference type="EMBL" id="VDP06986.1"/>
    </source>
</evidence>
<evidence type="ECO:0000313" key="4">
    <source>
        <dbReference type="WBParaSite" id="SBAD_0000556901-mRNA-1"/>
    </source>
</evidence>
<feature type="transmembrane region" description="Helical" evidence="1">
    <location>
        <begin position="29"/>
        <end position="47"/>
    </location>
</feature>
<protein>
    <submittedName>
        <fullName evidence="4">Homeobox domain-containing protein</fullName>
    </submittedName>
</protein>
<organism evidence="4">
    <name type="scientific">Soboliphyme baturini</name>
    <dbReference type="NCBI Taxonomy" id="241478"/>
    <lineage>
        <taxon>Eukaryota</taxon>
        <taxon>Metazoa</taxon>
        <taxon>Ecdysozoa</taxon>
        <taxon>Nematoda</taxon>
        <taxon>Enoplea</taxon>
        <taxon>Dorylaimia</taxon>
        <taxon>Dioctophymatida</taxon>
        <taxon>Dioctophymatoidea</taxon>
        <taxon>Soboliphymatidae</taxon>
        <taxon>Soboliphyme</taxon>
    </lineage>
</organism>
<accession>A0A183IP06</accession>
<dbReference type="Proteomes" id="UP000270296">
    <property type="component" value="Unassembled WGS sequence"/>
</dbReference>
<evidence type="ECO:0000313" key="3">
    <source>
        <dbReference type="Proteomes" id="UP000270296"/>
    </source>
</evidence>
<name>A0A183IP06_9BILA</name>
<dbReference type="AlphaFoldDB" id="A0A183IP06"/>
<dbReference type="EMBL" id="UZAM01008933">
    <property type="protein sequence ID" value="VDP06986.1"/>
    <property type="molecule type" value="Genomic_DNA"/>
</dbReference>
<gene>
    <name evidence="2" type="ORF">SBAD_LOCUS5353</name>
</gene>
<keyword evidence="1" id="KW-0472">Membrane</keyword>